<feature type="compositionally biased region" description="Basic and acidic residues" evidence="1">
    <location>
        <begin position="108"/>
        <end position="127"/>
    </location>
</feature>
<dbReference type="Proteomes" id="UP000052943">
    <property type="component" value="Unassembled WGS sequence"/>
</dbReference>
<accession>A0A0W8E0D7</accession>
<reference evidence="2 3" key="1">
    <citation type="submission" date="2015-11" db="EMBL/GenBank/DDBJ databases">
        <title>Genomes and virulence difference between two physiological races of Phytophthora nicotianae.</title>
        <authorList>
            <person name="Liu H."/>
            <person name="Ma X."/>
            <person name="Yu H."/>
            <person name="Fang D."/>
            <person name="Li Y."/>
            <person name="Wang X."/>
            <person name="Wang W."/>
            <person name="Dong Y."/>
            <person name="Xiao B."/>
        </authorList>
    </citation>
    <scope>NUCLEOTIDE SEQUENCE [LARGE SCALE GENOMIC DNA]</scope>
    <source>
        <strain evidence="3">race 0</strain>
    </source>
</reference>
<dbReference type="InterPro" id="IPR013762">
    <property type="entry name" value="Integrase-like_cat_sf"/>
</dbReference>
<evidence type="ECO:0000256" key="1">
    <source>
        <dbReference type="SAM" id="MobiDB-lite"/>
    </source>
</evidence>
<sequence>MDGLYFDAASSKDYQDAALLALMWYAFGRASDLGFVAKSNLTVSADGVVFVRLLRVKTSEEQGISIFPDQIPQAYVYWTTLNLLPDTKTESPIPLAEALAACDGVDTETPHETSSEPRTKKRKPNDDNMKIHAYVNRIVKSASEAQTRAKPTPNLTSHHSAAVVASMRKWSFERGSWNMTSTNKAFAYGFNTTSEDQKVARVLSGWDASAKLEVPTLSSFDSATREQSRRIANLLFQTSICAEDPSKRLSDRVCKVLTASLIQHFLRF</sequence>
<dbReference type="Gene3D" id="1.10.443.10">
    <property type="entry name" value="Intergrase catalytic core"/>
    <property type="match status" value="1"/>
</dbReference>
<dbReference type="STRING" id="4790.A0A0W8E0D7"/>
<dbReference type="GO" id="GO:0006310">
    <property type="term" value="P:DNA recombination"/>
    <property type="evidence" value="ECO:0007669"/>
    <property type="project" value="InterPro"/>
</dbReference>
<dbReference type="EMBL" id="LNFO01000095">
    <property type="protein sequence ID" value="KUG02090.1"/>
    <property type="molecule type" value="Genomic_DNA"/>
</dbReference>
<evidence type="ECO:0000313" key="3">
    <source>
        <dbReference type="Proteomes" id="UP000052943"/>
    </source>
</evidence>
<feature type="region of interest" description="Disordered" evidence="1">
    <location>
        <begin position="104"/>
        <end position="127"/>
    </location>
</feature>
<organism evidence="2 3">
    <name type="scientific">Phytophthora nicotianae</name>
    <name type="common">Potato buckeye rot agent</name>
    <name type="synonym">Phytophthora parasitica</name>
    <dbReference type="NCBI Taxonomy" id="4792"/>
    <lineage>
        <taxon>Eukaryota</taxon>
        <taxon>Sar</taxon>
        <taxon>Stramenopiles</taxon>
        <taxon>Oomycota</taxon>
        <taxon>Peronosporomycetes</taxon>
        <taxon>Peronosporales</taxon>
        <taxon>Peronosporaceae</taxon>
        <taxon>Phytophthora</taxon>
    </lineage>
</organism>
<name>A0A0W8E0D7_PHYNI</name>
<dbReference type="GO" id="GO:0003677">
    <property type="term" value="F:DNA binding"/>
    <property type="evidence" value="ECO:0007669"/>
    <property type="project" value="InterPro"/>
</dbReference>
<evidence type="ECO:0000313" key="2">
    <source>
        <dbReference type="EMBL" id="KUG02090.1"/>
    </source>
</evidence>
<comment type="caution">
    <text evidence="2">The sequence shown here is derived from an EMBL/GenBank/DDBJ whole genome shotgun (WGS) entry which is preliminary data.</text>
</comment>
<gene>
    <name evidence="2" type="ORF">AM587_10001642</name>
</gene>
<dbReference type="AlphaFoldDB" id="A0A0W8E0D7"/>
<protein>
    <submittedName>
        <fullName evidence="2">Uncharacterized protein</fullName>
    </submittedName>
</protein>
<proteinExistence type="predicted"/>
<dbReference type="GO" id="GO:0015074">
    <property type="term" value="P:DNA integration"/>
    <property type="evidence" value="ECO:0007669"/>
    <property type="project" value="InterPro"/>
</dbReference>